<sequence length="97" mass="10697">MCLMAKKETSPCSKSKEAHGNKPEKTTNEDYNRDFIIQELITAAGGDGMAKIGALKELRSMLSEEQPDEDLEVDIAFVPIVFDDENFVASMAEAVEI</sequence>
<accession>X0YEE2</accession>
<reference evidence="2" key="1">
    <citation type="journal article" date="2014" name="Front. Microbiol.">
        <title>High frequency of phylogenetically diverse reductive dehalogenase-homologous genes in deep subseafloor sedimentary metagenomes.</title>
        <authorList>
            <person name="Kawai M."/>
            <person name="Futagami T."/>
            <person name="Toyoda A."/>
            <person name="Takaki Y."/>
            <person name="Nishi S."/>
            <person name="Hori S."/>
            <person name="Arai W."/>
            <person name="Tsubouchi T."/>
            <person name="Morono Y."/>
            <person name="Uchiyama I."/>
            <person name="Ito T."/>
            <person name="Fujiyama A."/>
            <person name="Inagaki F."/>
            <person name="Takami H."/>
        </authorList>
    </citation>
    <scope>NUCLEOTIDE SEQUENCE</scope>
    <source>
        <strain evidence="2">Expedition CK06-06</strain>
    </source>
</reference>
<proteinExistence type="predicted"/>
<dbReference type="AlphaFoldDB" id="X0YEE2"/>
<dbReference type="EMBL" id="BARS01054252">
    <property type="protein sequence ID" value="GAG47043.1"/>
    <property type="molecule type" value="Genomic_DNA"/>
</dbReference>
<gene>
    <name evidence="2" type="ORF">S01H1_80349</name>
</gene>
<protein>
    <submittedName>
        <fullName evidence="2">Uncharacterized protein</fullName>
    </submittedName>
</protein>
<feature type="region of interest" description="Disordered" evidence="1">
    <location>
        <begin position="1"/>
        <end position="29"/>
    </location>
</feature>
<evidence type="ECO:0000313" key="2">
    <source>
        <dbReference type="EMBL" id="GAG47043.1"/>
    </source>
</evidence>
<evidence type="ECO:0000256" key="1">
    <source>
        <dbReference type="SAM" id="MobiDB-lite"/>
    </source>
</evidence>
<organism evidence="2">
    <name type="scientific">marine sediment metagenome</name>
    <dbReference type="NCBI Taxonomy" id="412755"/>
    <lineage>
        <taxon>unclassified sequences</taxon>
        <taxon>metagenomes</taxon>
        <taxon>ecological metagenomes</taxon>
    </lineage>
</organism>
<comment type="caution">
    <text evidence="2">The sequence shown here is derived from an EMBL/GenBank/DDBJ whole genome shotgun (WGS) entry which is preliminary data.</text>
</comment>
<name>X0YEE2_9ZZZZ</name>